<organism evidence="1">
    <name type="scientific">Oryza punctata</name>
    <name type="common">Red rice</name>
    <dbReference type="NCBI Taxonomy" id="4537"/>
    <lineage>
        <taxon>Eukaryota</taxon>
        <taxon>Viridiplantae</taxon>
        <taxon>Streptophyta</taxon>
        <taxon>Embryophyta</taxon>
        <taxon>Tracheophyta</taxon>
        <taxon>Spermatophyta</taxon>
        <taxon>Magnoliopsida</taxon>
        <taxon>Liliopsida</taxon>
        <taxon>Poales</taxon>
        <taxon>Poaceae</taxon>
        <taxon>BOP clade</taxon>
        <taxon>Oryzoideae</taxon>
        <taxon>Oryzeae</taxon>
        <taxon>Oryzinae</taxon>
        <taxon>Oryza</taxon>
    </lineage>
</organism>
<keyword evidence="2" id="KW-1185">Reference proteome</keyword>
<name>A0A0E0KBH4_ORYPU</name>
<protein>
    <submittedName>
        <fullName evidence="1">Uncharacterized protein</fullName>
    </submittedName>
</protein>
<reference evidence="1" key="1">
    <citation type="submission" date="2015-04" db="UniProtKB">
        <authorList>
            <consortium name="EnsemblPlants"/>
        </authorList>
    </citation>
    <scope>IDENTIFICATION</scope>
</reference>
<sequence length="106" mass="11216">MWSPRPDYTSFAICPEASPLRGSHGFGYTAFTVCRGASPLRDSHGPGYVSLAYTSRLAPTPPPLGSIVPVQDGYFVADLVLTPLGRSPSPSLGDIVPVQDGHFVVD</sequence>
<reference evidence="1" key="2">
    <citation type="submission" date="2018-05" db="EMBL/GenBank/DDBJ databases">
        <title>OpunRS2 (Oryza punctata Reference Sequence Version 2).</title>
        <authorList>
            <person name="Zhang J."/>
            <person name="Kudrna D."/>
            <person name="Lee S."/>
            <person name="Talag J."/>
            <person name="Welchert J."/>
            <person name="Wing R.A."/>
        </authorList>
    </citation>
    <scope>NUCLEOTIDE SEQUENCE [LARGE SCALE GENOMIC DNA]</scope>
</reference>
<dbReference type="Gramene" id="OPUNC03G10740.1">
    <property type="protein sequence ID" value="OPUNC03G10740.1"/>
    <property type="gene ID" value="OPUNC03G10740"/>
</dbReference>
<dbReference type="Proteomes" id="UP000026962">
    <property type="component" value="Chromosome 3"/>
</dbReference>
<dbReference type="AlphaFoldDB" id="A0A0E0KBH4"/>
<evidence type="ECO:0000313" key="2">
    <source>
        <dbReference type="Proteomes" id="UP000026962"/>
    </source>
</evidence>
<accession>A0A0E0KBH4</accession>
<evidence type="ECO:0000313" key="1">
    <source>
        <dbReference type="EnsemblPlants" id="OPUNC03G10740.1"/>
    </source>
</evidence>
<dbReference type="HOGENOM" id="CLU_2227546_0_0_1"/>
<dbReference type="EnsemblPlants" id="OPUNC03G10740.1">
    <property type="protein sequence ID" value="OPUNC03G10740.1"/>
    <property type="gene ID" value="OPUNC03G10740"/>
</dbReference>
<proteinExistence type="predicted"/>